<evidence type="ECO:0000313" key="2">
    <source>
        <dbReference type="Proteomes" id="UP001056120"/>
    </source>
</evidence>
<evidence type="ECO:0000313" key="1">
    <source>
        <dbReference type="EMBL" id="KAI3824828.1"/>
    </source>
</evidence>
<organism evidence="1 2">
    <name type="scientific">Smallanthus sonchifolius</name>
    <dbReference type="NCBI Taxonomy" id="185202"/>
    <lineage>
        <taxon>Eukaryota</taxon>
        <taxon>Viridiplantae</taxon>
        <taxon>Streptophyta</taxon>
        <taxon>Embryophyta</taxon>
        <taxon>Tracheophyta</taxon>
        <taxon>Spermatophyta</taxon>
        <taxon>Magnoliopsida</taxon>
        <taxon>eudicotyledons</taxon>
        <taxon>Gunneridae</taxon>
        <taxon>Pentapetalae</taxon>
        <taxon>asterids</taxon>
        <taxon>campanulids</taxon>
        <taxon>Asterales</taxon>
        <taxon>Asteraceae</taxon>
        <taxon>Asteroideae</taxon>
        <taxon>Heliantheae alliance</taxon>
        <taxon>Millerieae</taxon>
        <taxon>Smallanthus</taxon>
    </lineage>
</organism>
<dbReference type="EMBL" id="CM042019">
    <property type="protein sequence ID" value="KAI3824828.1"/>
    <property type="molecule type" value="Genomic_DNA"/>
</dbReference>
<dbReference type="Proteomes" id="UP001056120">
    <property type="component" value="Linkage Group LG02"/>
</dbReference>
<keyword evidence="2" id="KW-1185">Reference proteome</keyword>
<reference evidence="1 2" key="2">
    <citation type="journal article" date="2022" name="Mol. Ecol. Resour.">
        <title>The genomes of chicory, endive, great burdock and yacon provide insights into Asteraceae paleo-polyploidization history and plant inulin production.</title>
        <authorList>
            <person name="Fan W."/>
            <person name="Wang S."/>
            <person name="Wang H."/>
            <person name="Wang A."/>
            <person name="Jiang F."/>
            <person name="Liu H."/>
            <person name="Zhao H."/>
            <person name="Xu D."/>
            <person name="Zhang Y."/>
        </authorList>
    </citation>
    <scope>NUCLEOTIDE SEQUENCE [LARGE SCALE GENOMIC DNA]</scope>
    <source>
        <strain evidence="2">cv. Yunnan</strain>
        <tissue evidence="1">Leaves</tissue>
    </source>
</reference>
<sequence>MVLVEGRTAIHESLRPALRCINLLIMVILEYLYNILHVKLHGTNFLTWYYNLKNVLRFNKKLHVLKFPLPKQSLENASEFVLNAWNKLKDDTNAKSNLMLASVSPGIRESLQCLTTYDMIRNLKDRYHQDYNKDPSHSLMSHIRDVALENPRRDMIMRKKVVDLKKACIL</sequence>
<name>A0ACB9JXY5_9ASTR</name>
<reference evidence="2" key="1">
    <citation type="journal article" date="2022" name="Mol. Ecol. Resour.">
        <title>The genomes of chicory, endive, great burdock and yacon provide insights into Asteraceae palaeo-polyploidization history and plant inulin production.</title>
        <authorList>
            <person name="Fan W."/>
            <person name="Wang S."/>
            <person name="Wang H."/>
            <person name="Wang A."/>
            <person name="Jiang F."/>
            <person name="Liu H."/>
            <person name="Zhao H."/>
            <person name="Xu D."/>
            <person name="Zhang Y."/>
        </authorList>
    </citation>
    <scope>NUCLEOTIDE SEQUENCE [LARGE SCALE GENOMIC DNA]</scope>
    <source>
        <strain evidence="2">cv. Yunnan</strain>
    </source>
</reference>
<accession>A0ACB9JXY5</accession>
<protein>
    <submittedName>
        <fullName evidence="1">Uncharacterized protein</fullName>
    </submittedName>
</protein>
<gene>
    <name evidence="1" type="ORF">L1987_06299</name>
</gene>
<comment type="caution">
    <text evidence="1">The sequence shown here is derived from an EMBL/GenBank/DDBJ whole genome shotgun (WGS) entry which is preliminary data.</text>
</comment>
<proteinExistence type="predicted"/>